<dbReference type="InterPro" id="IPR022735">
    <property type="entry name" value="bMERB_dom"/>
</dbReference>
<evidence type="ECO:0000256" key="4">
    <source>
        <dbReference type="ARBA" id="ARBA00022753"/>
    </source>
</evidence>
<dbReference type="EnsemblMetazoa" id="CLYHEMT017908.1">
    <property type="protein sequence ID" value="CLYHEMP017908.1"/>
    <property type="gene ID" value="CLYHEMG017908"/>
</dbReference>
<dbReference type="EnsemblMetazoa" id="CLYHEMT017908.2">
    <property type="protein sequence ID" value="CLYHEMP017908.2"/>
    <property type="gene ID" value="CLYHEMG017908"/>
</dbReference>
<feature type="compositionally biased region" description="Polar residues" evidence="9">
    <location>
        <begin position="1308"/>
        <end position="1331"/>
    </location>
</feature>
<accession>A0A7M6DNE4</accession>
<dbReference type="GO" id="GO:0046872">
    <property type="term" value="F:metal ion binding"/>
    <property type="evidence" value="ECO:0007669"/>
    <property type="project" value="UniProtKB-KW"/>
</dbReference>
<feature type="compositionally biased region" description="Acidic residues" evidence="9">
    <location>
        <begin position="710"/>
        <end position="719"/>
    </location>
</feature>
<feature type="compositionally biased region" description="Acidic residues" evidence="9">
    <location>
        <begin position="946"/>
        <end position="957"/>
    </location>
</feature>
<feature type="compositionally biased region" description="Basic and acidic residues" evidence="9">
    <location>
        <begin position="1064"/>
        <end position="1078"/>
    </location>
</feature>
<dbReference type="SMART" id="SM00033">
    <property type="entry name" value="CH"/>
    <property type="match status" value="1"/>
</dbReference>
<feature type="compositionally biased region" description="Basic and acidic residues" evidence="9">
    <location>
        <begin position="421"/>
        <end position="437"/>
    </location>
</feature>
<feature type="compositionally biased region" description="Pro residues" evidence="9">
    <location>
        <begin position="1171"/>
        <end position="1182"/>
    </location>
</feature>
<feature type="compositionally biased region" description="Low complexity" evidence="9">
    <location>
        <begin position="622"/>
        <end position="634"/>
    </location>
</feature>
<dbReference type="Pfam" id="PF12130">
    <property type="entry name" value="bMERB_dom"/>
    <property type="match status" value="1"/>
</dbReference>
<feature type="region of interest" description="Disordered" evidence="9">
    <location>
        <begin position="1594"/>
        <end position="1656"/>
    </location>
</feature>
<evidence type="ECO:0008006" key="15">
    <source>
        <dbReference type="Google" id="ProtNLM"/>
    </source>
</evidence>
<evidence type="ECO:0000256" key="7">
    <source>
        <dbReference type="ARBA" id="ARBA00023054"/>
    </source>
</evidence>
<dbReference type="PROSITE" id="PS51848">
    <property type="entry name" value="BMERB"/>
    <property type="match status" value="1"/>
</dbReference>
<feature type="compositionally biased region" description="Basic and acidic residues" evidence="9">
    <location>
        <begin position="984"/>
        <end position="1001"/>
    </location>
</feature>
<dbReference type="GO" id="GO:0005768">
    <property type="term" value="C:endosome"/>
    <property type="evidence" value="ECO:0007669"/>
    <property type="project" value="UniProtKB-SubCell"/>
</dbReference>
<feature type="compositionally biased region" description="Acidic residues" evidence="9">
    <location>
        <begin position="1366"/>
        <end position="1375"/>
    </location>
</feature>
<keyword evidence="6 8" id="KW-0440">LIM domain</keyword>
<dbReference type="Gene3D" id="1.10.418.10">
    <property type="entry name" value="Calponin-like domain"/>
    <property type="match status" value="1"/>
</dbReference>
<feature type="compositionally biased region" description="Acidic residues" evidence="9">
    <location>
        <begin position="1344"/>
        <end position="1354"/>
    </location>
</feature>
<keyword evidence="2" id="KW-0597">Phosphoprotein</keyword>
<dbReference type="InterPro" id="IPR001781">
    <property type="entry name" value="Znf_LIM"/>
</dbReference>
<dbReference type="PROSITE" id="PS50021">
    <property type="entry name" value="CH"/>
    <property type="match status" value="1"/>
</dbReference>
<feature type="compositionally biased region" description="Acidic residues" evidence="9">
    <location>
        <begin position="914"/>
        <end position="930"/>
    </location>
</feature>
<dbReference type="PANTHER" id="PTHR23167:SF46">
    <property type="entry name" value="EPS15 HOMOLOGY DOMAIN CONTAINING PROTEIN-BINDING PROTEIN 1, ISOFORM F"/>
    <property type="match status" value="1"/>
</dbReference>
<evidence type="ECO:0000256" key="9">
    <source>
        <dbReference type="SAM" id="MobiDB-lite"/>
    </source>
</evidence>
<feature type="domain" description="BMERB" evidence="12">
    <location>
        <begin position="1464"/>
        <end position="1611"/>
    </location>
</feature>
<feature type="compositionally biased region" description="Basic and acidic residues" evidence="9">
    <location>
        <begin position="546"/>
        <end position="563"/>
    </location>
</feature>
<feature type="compositionally biased region" description="Acidic residues" evidence="9">
    <location>
        <begin position="1017"/>
        <end position="1027"/>
    </location>
</feature>
<feature type="compositionally biased region" description="Basic residues" evidence="9">
    <location>
        <begin position="1157"/>
        <end position="1168"/>
    </location>
</feature>
<feature type="compositionally biased region" description="Basic and acidic residues" evidence="9">
    <location>
        <begin position="1332"/>
        <end position="1343"/>
    </location>
</feature>
<dbReference type="InterPro" id="IPR050540">
    <property type="entry name" value="F-actin_Monoox_Mical"/>
</dbReference>
<feature type="compositionally biased region" description="Acidic residues" evidence="9">
    <location>
        <begin position="679"/>
        <end position="694"/>
    </location>
</feature>
<dbReference type="InterPro" id="IPR001715">
    <property type="entry name" value="CH_dom"/>
</dbReference>
<feature type="compositionally biased region" description="Polar residues" evidence="9">
    <location>
        <begin position="1183"/>
        <end position="1195"/>
    </location>
</feature>
<dbReference type="Pfam" id="PF00307">
    <property type="entry name" value="CH"/>
    <property type="match status" value="1"/>
</dbReference>
<feature type="region of interest" description="Disordered" evidence="9">
    <location>
        <begin position="614"/>
        <end position="639"/>
    </location>
</feature>
<dbReference type="SMART" id="SM01203">
    <property type="entry name" value="DUF3585"/>
    <property type="match status" value="1"/>
</dbReference>
<dbReference type="PANTHER" id="PTHR23167">
    <property type="entry name" value="CALPONIN HOMOLOGY DOMAIN-CONTAINING PROTEIN DDB_G0272472-RELATED"/>
    <property type="match status" value="1"/>
</dbReference>
<protein>
    <recommendedName>
        <fullName evidence="15">MICAL-like protein 1</fullName>
    </recommendedName>
</protein>
<evidence type="ECO:0000259" key="10">
    <source>
        <dbReference type="PROSITE" id="PS50021"/>
    </source>
</evidence>
<dbReference type="SUPFAM" id="SSF57716">
    <property type="entry name" value="Glucocorticoid receptor-like (DNA-binding domain)"/>
    <property type="match status" value="1"/>
</dbReference>
<keyword evidence="14" id="KW-1185">Reference proteome</keyword>
<keyword evidence="7" id="KW-0175">Coiled coil</keyword>
<feature type="compositionally biased region" description="Basic residues" evidence="9">
    <location>
        <begin position="1638"/>
        <end position="1656"/>
    </location>
</feature>
<feature type="region of interest" description="Disordered" evidence="9">
    <location>
        <begin position="538"/>
        <end position="572"/>
    </location>
</feature>
<comment type="subcellular location">
    <subcellularLocation>
        <location evidence="1">Endosome</location>
    </subcellularLocation>
</comment>
<feature type="domain" description="Calponin-homology (CH)" evidence="10">
    <location>
        <begin position="3"/>
        <end position="110"/>
    </location>
</feature>
<evidence type="ECO:0000256" key="5">
    <source>
        <dbReference type="ARBA" id="ARBA00022833"/>
    </source>
</evidence>
<feature type="compositionally biased region" description="Basic and acidic residues" evidence="9">
    <location>
        <begin position="1246"/>
        <end position="1261"/>
    </location>
</feature>
<feature type="domain" description="LIM zinc-binding" evidence="11">
    <location>
        <begin position="158"/>
        <end position="220"/>
    </location>
</feature>
<feature type="compositionally biased region" description="Polar residues" evidence="9">
    <location>
        <begin position="1420"/>
        <end position="1432"/>
    </location>
</feature>
<dbReference type="SUPFAM" id="SSF47576">
    <property type="entry name" value="Calponin-homology domain, CH-domain"/>
    <property type="match status" value="1"/>
</dbReference>
<keyword evidence="4" id="KW-0967">Endosome</keyword>
<dbReference type="Proteomes" id="UP000594262">
    <property type="component" value="Unplaced"/>
</dbReference>
<evidence type="ECO:0000313" key="14">
    <source>
        <dbReference type="Proteomes" id="UP000594262"/>
    </source>
</evidence>
<evidence type="ECO:0000313" key="13">
    <source>
        <dbReference type="EnsemblMetazoa" id="CLYHEMP017908.1"/>
    </source>
</evidence>
<dbReference type="RefSeq" id="XP_066910594.1">
    <property type="nucleotide sequence ID" value="XM_067054493.1"/>
</dbReference>
<feature type="compositionally biased region" description="Basic residues" evidence="9">
    <location>
        <begin position="402"/>
        <end position="420"/>
    </location>
</feature>
<dbReference type="InterPro" id="IPR036872">
    <property type="entry name" value="CH_dom_sf"/>
</dbReference>
<feature type="compositionally biased region" description="Polar residues" evidence="9">
    <location>
        <begin position="442"/>
        <end position="455"/>
    </location>
</feature>
<dbReference type="SMART" id="SM00132">
    <property type="entry name" value="LIM"/>
    <property type="match status" value="1"/>
</dbReference>
<evidence type="ECO:0000256" key="2">
    <source>
        <dbReference type="ARBA" id="ARBA00022553"/>
    </source>
</evidence>
<evidence type="ECO:0000256" key="3">
    <source>
        <dbReference type="ARBA" id="ARBA00022723"/>
    </source>
</evidence>
<name>A0A7M6DNE4_9CNID</name>
<evidence type="ECO:0000256" key="1">
    <source>
        <dbReference type="ARBA" id="ARBA00004177"/>
    </source>
</evidence>
<feature type="region of interest" description="Disordered" evidence="9">
    <location>
        <begin position="883"/>
        <end position="1472"/>
    </location>
</feature>
<dbReference type="PROSITE" id="PS00478">
    <property type="entry name" value="LIM_DOMAIN_1"/>
    <property type="match status" value="1"/>
</dbReference>
<dbReference type="FunFam" id="1.10.418.10:FF:000023">
    <property type="entry name" value="EH domain-binding protein 1 isoform X1"/>
    <property type="match status" value="1"/>
</dbReference>
<evidence type="ECO:0000259" key="12">
    <source>
        <dbReference type="PROSITE" id="PS51848"/>
    </source>
</evidence>
<sequence>MFATGTKGLLVWCKQITSKYGSDVEVKNMTTSFKNGMAFCAIIHHFRPDLIDFKKLSKENIAENNALAFRIAEDELDIPALLDVEDMVNMKVPDKLSIMTYVSQYYNYFKDKVPGEIEIKKYGSKKRTLAKDKHEVIPNKKSNDKSKQGTKMSSQKSNVCCLCEKKVFLMERLTVESKLFHRICFKCCVCNIQLKTSTYEYDRSSGMFFCAKDFKNKATVRQEPIGSERSGAASPLSNISENSEVTEIPKIADNPFKRNEQFVRKGIRPQSSPSDIEWEKTKVVKSKTTETKSEKPVKSGKLSFPGLKKSKKKAELDPKDFHNPSYQQQLELSNFMHSLDAKTTDPNMNERVVVGSEGDQTFDEQRAGTLSGLQVTNAQPVQKFQGETELDSKTSAAISGKSPKKKKLIFNVKKKLKGSKKNKDSSDGPQNEQKDLGCDGETCNQPPQNAPNMNFYTEFKAEKTTEQKNTSANYENIEHFRGTKNEPTNYESEEEVYENDPRKNENSSVETMSENEIGVYQPRKVTRKLSEDHYKVPMKIISDPTTQKDENAQSDSDDLRAEEDISVAGPEYQSIRSKLKTVENKECIEKDINEKRTDTSVGESYLLARSKLRSSNHSLKMSSPEPSISSNSIGGSKGSIDKVFGETEVENIGSSNVNQTDTSVILISDSDVTPKTDPVESESEISEMMEVDGEGGDKGMGSASNPFGSSDEDEEEAEEGSIYSSAQDILSPGEDEEVSPKNEEVDMGTEEGTSNTEEGDIVEVASNNGQIVANNETMPGKIEKYCPSGLKDELLNEEDELLNEEDVAPTTVETTPKTVEAPPKMEEAISKTEGVTPKNGDVASHDEDITQETTTTFDNREIENAVDITTAVRDCSSLDVAIQPNLLEGDKKGSFDVDMEPSEDVVHDSNPFGDSDENEDENEEENEESSDLEKTKKTEEEKIITADDESMEIDDETGPTTQDEYIDDTVTSHEPKLSPSPQPAREEDHWDGSETSIDKKPSPQPRPTRETSSNPFDDTDDELDEIESSSTSSKQLPKELNPFLSSDDEADLDESFDASNPFAEDLRAERSGKSRQADEYDETNPFAEDAWEELQEERAPKPFQRNQLERMSQKDRERLNKIGVDESNPFAEDLLEDEQITEYVPTKRPESSSGKKMVLKTKGGRKVRAAPAPPKNTSPAPRPQSSTPPTVRATPQPTPRSTKKRAAPKAPERPSSPPVALDPTSSLRRSLKKRPAPRPPQQLPPKDPDEIPSKPPRRESSKTTVLPPGVQYCNVSFEAGNLKIKDSNDQEGASSVIDEKTELIGDENTMNSDQVLTGSEKASSVDLTETESNLHENEAKSDNESESFSEDIDSNENGSQKLPPVEQEDEEEEEKSEMSFSQDTENEDENEQSEGEKRESVSELEDDLEEKEDSIAELPTSITIATSEQQTPVRKISEKRKAPTRPPQPARRLESLGDNEVEGSIALRDKQPRRKEIEIELRELEEKQRGLELEGVAMEKKLRELGDDEPEDAYLLTWFDLVNQKNLLLRKENELIYMSQELDLLQSQRHAEFELRQLMMKSEHEKSEADRDREEVLLSEILKMVTERSNIVEKMDEDRLREHEEDEEVLQMMQAQGLKSTPSKDESPVSADSQQQTKTKKEKKKKEKKEKKTKKK</sequence>
<dbReference type="GeneID" id="136797911"/>
<evidence type="ECO:0000256" key="8">
    <source>
        <dbReference type="PROSITE-ProRule" id="PRU00125"/>
    </source>
</evidence>
<feature type="compositionally biased region" description="Acidic residues" evidence="9">
    <location>
        <begin position="1384"/>
        <end position="1393"/>
    </location>
</feature>
<feature type="compositionally biased region" description="Basic and acidic residues" evidence="9">
    <location>
        <begin position="286"/>
        <end position="297"/>
    </location>
</feature>
<feature type="compositionally biased region" description="Basic and acidic residues" evidence="9">
    <location>
        <begin position="1107"/>
        <end position="1124"/>
    </location>
</feature>
<feature type="compositionally biased region" description="Acidic residues" evidence="9">
    <location>
        <begin position="1046"/>
        <end position="1056"/>
    </location>
</feature>
<dbReference type="PROSITE" id="PS50023">
    <property type="entry name" value="LIM_DOMAIN_2"/>
    <property type="match status" value="1"/>
</dbReference>
<feature type="region of interest" description="Disordered" evidence="9">
    <location>
        <begin position="803"/>
        <end position="858"/>
    </location>
</feature>
<feature type="compositionally biased region" description="Basic and acidic residues" evidence="9">
    <location>
        <begin position="931"/>
        <end position="945"/>
    </location>
</feature>
<keyword evidence="3 8" id="KW-0479">Metal-binding</keyword>
<feature type="compositionally biased region" description="Basic and acidic residues" evidence="9">
    <location>
        <begin position="1594"/>
        <end position="1603"/>
    </location>
</feature>
<evidence type="ECO:0000259" key="11">
    <source>
        <dbReference type="PROSITE" id="PS50023"/>
    </source>
</evidence>
<feature type="compositionally biased region" description="Low complexity" evidence="9">
    <location>
        <begin position="808"/>
        <end position="822"/>
    </location>
</feature>
<feature type="compositionally biased region" description="Acidic residues" evidence="9">
    <location>
        <begin position="1402"/>
        <end position="1412"/>
    </location>
</feature>
<keyword evidence="5 8" id="KW-0862">Zinc</keyword>
<proteinExistence type="predicted"/>
<reference evidence="13" key="1">
    <citation type="submission" date="2021-01" db="UniProtKB">
        <authorList>
            <consortium name="EnsemblMetazoa"/>
        </authorList>
    </citation>
    <scope>IDENTIFICATION</scope>
</reference>
<feature type="region of interest" description="Disordered" evidence="9">
    <location>
        <begin position="286"/>
        <end position="320"/>
    </location>
</feature>
<dbReference type="Gene3D" id="2.10.110.10">
    <property type="entry name" value="Cysteine Rich Protein"/>
    <property type="match status" value="1"/>
</dbReference>
<feature type="region of interest" description="Disordered" evidence="9">
    <location>
        <begin position="665"/>
        <end position="759"/>
    </location>
</feature>
<dbReference type="OrthoDB" id="20799at2759"/>
<feature type="region of interest" description="Disordered" evidence="9">
    <location>
        <begin position="378"/>
        <end position="522"/>
    </location>
</feature>
<evidence type="ECO:0000256" key="6">
    <source>
        <dbReference type="ARBA" id="ARBA00023038"/>
    </source>
</evidence>
<organism evidence="13 14">
    <name type="scientific">Clytia hemisphaerica</name>
    <dbReference type="NCBI Taxonomy" id="252671"/>
    <lineage>
        <taxon>Eukaryota</taxon>
        <taxon>Metazoa</taxon>
        <taxon>Cnidaria</taxon>
        <taxon>Hydrozoa</taxon>
        <taxon>Hydroidolina</taxon>
        <taxon>Leptothecata</taxon>
        <taxon>Obeliida</taxon>
        <taxon>Clytiidae</taxon>
        <taxon>Clytia</taxon>
    </lineage>
</organism>